<feature type="compositionally biased region" description="Basic residues" evidence="1">
    <location>
        <begin position="113"/>
        <end position="126"/>
    </location>
</feature>
<reference evidence="2 3" key="1">
    <citation type="journal article" date="2018" name="Biotechnol. Biofuels">
        <title>Integrative visual omics of the white-rot fungus Polyporus brumalis exposes the biotechnological potential of its oxidative enzymes for delignifying raw plant biomass.</title>
        <authorList>
            <person name="Miyauchi S."/>
            <person name="Rancon A."/>
            <person name="Drula E."/>
            <person name="Hage H."/>
            <person name="Chaduli D."/>
            <person name="Favel A."/>
            <person name="Grisel S."/>
            <person name="Henrissat B."/>
            <person name="Herpoel-Gimbert I."/>
            <person name="Ruiz-Duenas F.J."/>
            <person name="Chevret D."/>
            <person name="Hainaut M."/>
            <person name="Lin J."/>
            <person name="Wang M."/>
            <person name="Pangilinan J."/>
            <person name="Lipzen A."/>
            <person name="Lesage-Meessen L."/>
            <person name="Navarro D."/>
            <person name="Riley R."/>
            <person name="Grigoriev I.V."/>
            <person name="Zhou S."/>
            <person name="Raouche S."/>
            <person name="Rosso M.N."/>
        </authorList>
    </citation>
    <scope>NUCLEOTIDE SEQUENCE [LARGE SCALE GENOMIC DNA]</scope>
    <source>
        <strain evidence="2 3">BRFM 1820</strain>
    </source>
</reference>
<feature type="region of interest" description="Disordered" evidence="1">
    <location>
        <begin position="93"/>
        <end position="234"/>
    </location>
</feature>
<dbReference type="Proteomes" id="UP000256964">
    <property type="component" value="Unassembled WGS sequence"/>
</dbReference>
<evidence type="ECO:0000313" key="3">
    <source>
        <dbReference type="Proteomes" id="UP000256964"/>
    </source>
</evidence>
<gene>
    <name evidence="2" type="ORF">OH76DRAFT_367875</name>
</gene>
<evidence type="ECO:0000256" key="1">
    <source>
        <dbReference type="SAM" id="MobiDB-lite"/>
    </source>
</evidence>
<organism evidence="2 3">
    <name type="scientific">Lentinus brumalis</name>
    <dbReference type="NCBI Taxonomy" id="2498619"/>
    <lineage>
        <taxon>Eukaryota</taxon>
        <taxon>Fungi</taxon>
        <taxon>Dikarya</taxon>
        <taxon>Basidiomycota</taxon>
        <taxon>Agaricomycotina</taxon>
        <taxon>Agaricomycetes</taxon>
        <taxon>Polyporales</taxon>
        <taxon>Polyporaceae</taxon>
        <taxon>Lentinus</taxon>
    </lineage>
</organism>
<protein>
    <submittedName>
        <fullName evidence="2">Uncharacterized protein</fullName>
    </submittedName>
</protein>
<proteinExistence type="predicted"/>
<feature type="compositionally biased region" description="Low complexity" evidence="1">
    <location>
        <begin position="152"/>
        <end position="205"/>
    </location>
</feature>
<sequence length="306" mass="34286">MRLLEDPHRFRDSLAIIRKIWKEHGVNSYLPYSQQDPVKLRSIKLEATKRLPFLDARYEDAWPVTFYLRKALRNRGRNEQHERRRIRDDSDEADYLYDGPSLRTRGRREVHTRASRKSKNLTRHTPVRTTSTPASVAPKVPVSQVRRRERAAPYSSSSSSSARWSYESGPQSTVVTQASTSATSTQRSLVTSSPASSTRRSAAASGADLGTFHHPPATPAAPSGHGPTAGPSTNTVLSALQSYHLPEADAKRVTQLLASVGVVDAAYLRVLARMHGRDGWLCEMRDKGEMTEIQMRVLREILVRMS</sequence>
<feature type="compositionally biased region" description="Low complexity" evidence="1">
    <location>
        <begin position="220"/>
        <end position="233"/>
    </location>
</feature>
<keyword evidence="3" id="KW-1185">Reference proteome</keyword>
<evidence type="ECO:0000313" key="2">
    <source>
        <dbReference type="EMBL" id="RDX50850.1"/>
    </source>
</evidence>
<accession>A0A371DEA7</accession>
<dbReference type="OrthoDB" id="2753940at2759"/>
<name>A0A371DEA7_9APHY</name>
<dbReference type="AlphaFoldDB" id="A0A371DEA7"/>
<dbReference type="EMBL" id="KZ857397">
    <property type="protein sequence ID" value="RDX50850.1"/>
    <property type="molecule type" value="Genomic_DNA"/>
</dbReference>